<keyword evidence="1" id="KW-1133">Transmembrane helix</keyword>
<comment type="caution">
    <text evidence="2">The sequence shown here is derived from an EMBL/GenBank/DDBJ whole genome shotgun (WGS) entry which is preliminary data.</text>
</comment>
<feature type="transmembrane region" description="Helical" evidence="1">
    <location>
        <begin position="6"/>
        <end position="27"/>
    </location>
</feature>
<dbReference type="AlphaFoldDB" id="A0A853B658"/>
<feature type="transmembrane region" description="Helical" evidence="1">
    <location>
        <begin position="39"/>
        <end position="59"/>
    </location>
</feature>
<feature type="transmembrane region" description="Helical" evidence="1">
    <location>
        <begin position="123"/>
        <end position="141"/>
    </location>
</feature>
<evidence type="ECO:0000313" key="2">
    <source>
        <dbReference type="EMBL" id="NYI90559.1"/>
    </source>
</evidence>
<feature type="transmembrane region" description="Helical" evidence="1">
    <location>
        <begin position="90"/>
        <end position="111"/>
    </location>
</feature>
<keyword evidence="3" id="KW-1185">Reference proteome</keyword>
<accession>A0A853B658</accession>
<dbReference type="InterPro" id="IPR033458">
    <property type="entry name" value="DUF5134"/>
</dbReference>
<protein>
    <recommendedName>
        <fullName evidence="4">DUF5134 domain-containing protein</fullName>
    </recommendedName>
</protein>
<keyword evidence="1" id="KW-0812">Transmembrane</keyword>
<feature type="transmembrane region" description="Helical" evidence="1">
    <location>
        <begin position="65"/>
        <end position="83"/>
    </location>
</feature>
<dbReference type="Pfam" id="PF17197">
    <property type="entry name" value="DUF5134"/>
    <property type="match status" value="1"/>
</dbReference>
<keyword evidence="1" id="KW-0472">Membrane</keyword>
<name>A0A853B658_9PSEU</name>
<dbReference type="Proteomes" id="UP000549616">
    <property type="component" value="Unassembled WGS sequence"/>
</dbReference>
<dbReference type="RefSeq" id="WP_179774567.1">
    <property type="nucleotide sequence ID" value="NZ_JACCFK010000001.1"/>
</dbReference>
<organism evidence="2 3">
    <name type="scientific">Amycolatopsis endophytica</name>
    <dbReference type="NCBI Taxonomy" id="860233"/>
    <lineage>
        <taxon>Bacteria</taxon>
        <taxon>Bacillati</taxon>
        <taxon>Actinomycetota</taxon>
        <taxon>Actinomycetes</taxon>
        <taxon>Pseudonocardiales</taxon>
        <taxon>Pseudonocardiaceae</taxon>
        <taxon>Amycolatopsis</taxon>
    </lineage>
</organism>
<dbReference type="EMBL" id="JACCFK010000001">
    <property type="protein sequence ID" value="NYI90559.1"/>
    <property type="molecule type" value="Genomic_DNA"/>
</dbReference>
<sequence length="182" mass="19283">MNLPAVLAWSLTVAFALLAVPSVVRLVRLDATTTADTRQMDLAELLMVLAMLAMVSPLGGPVPAAGWQAILVLTAGWFFVAAVRGRRCCAVHHLVSAAAMLYLITAMPGHPDGPWLSMPGGKLAWPVLALAALAYFAVDIVRSGIVGARWARTESLRDHRAVRQVCRALMGAGMVSMLVSGL</sequence>
<proteinExistence type="predicted"/>
<evidence type="ECO:0000256" key="1">
    <source>
        <dbReference type="SAM" id="Phobius"/>
    </source>
</evidence>
<evidence type="ECO:0000313" key="3">
    <source>
        <dbReference type="Proteomes" id="UP000549616"/>
    </source>
</evidence>
<reference evidence="2 3" key="1">
    <citation type="submission" date="2020-07" db="EMBL/GenBank/DDBJ databases">
        <title>Sequencing the genomes of 1000 actinobacteria strains.</title>
        <authorList>
            <person name="Klenk H.-P."/>
        </authorList>
    </citation>
    <scope>NUCLEOTIDE SEQUENCE [LARGE SCALE GENOMIC DNA]</scope>
    <source>
        <strain evidence="2 3">DSM 104006</strain>
    </source>
</reference>
<gene>
    <name evidence="2" type="ORF">HNR02_003882</name>
</gene>
<evidence type="ECO:0008006" key="4">
    <source>
        <dbReference type="Google" id="ProtNLM"/>
    </source>
</evidence>